<dbReference type="Pfam" id="PF02548">
    <property type="entry name" value="Pantoate_transf"/>
    <property type="match status" value="1"/>
</dbReference>
<organism evidence="6 7">
    <name type="scientific">Camellia sinensis</name>
    <name type="common">Tea plant</name>
    <name type="synonym">Thea sinensis</name>
    <dbReference type="NCBI Taxonomy" id="4442"/>
    <lineage>
        <taxon>Eukaryota</taxon>
        <taxon>Viridiplantae</taxon>
        <taxon>Streptophyta</taxon>
        <taxon>Embryophyta</taxon>
        <taxon>Tracheophyta</taxon>
        <taxon>Spermatophyta</taxon>
        <taxon>Magnoliopsida</taxon>
        <taxon>eudicotyledons</taxon>
        <taxon>Gunneridae</taxon>
        <taxon>Pentapetalae</taxon>
        <taxon>asterids</taxon>
        <taxon>Ericales</taxon>
        <taxon>Theaceae</taxon>
        <taxon>Camellia</taxon>
    </lineage>
</organism>
<comment type="caution">
    <text evidence="6">The sequence shown here is derived from an EMBL/GenBank/DDBJ whole genome shotgun (WGS) entry which is preliminary data.</text>
</comment>
<keyword evidence="7" id="KW-1185">Reference proteome</keyword>
<reference evidence="7" key="1">
    <citation type="journal article" date="2020" name="Nat. Commun.">
        <title>Genome assembly of wild tea tree DASZ reveals pedigree and selection history of tea varieties.</title>
        <authorList>
            <person name="Zhang W."/>
            <person name="Zhang Y."/>
            <person name="Qiu H."/>
            <person name="Guo Y."/>
            <person name="Wan H."/>
            <person name="Zhang X."/>
            <person name="Scossa F."/>
            <person name="Alseekh S."/>
            <person name="Zhang Q."/>
            <person name="Wang P."/>
            <person name="Xu L."/>
            <person name="Schmidt M.H."/>
            <person name="Jia X."/>
            <person name="Li D."/>
            <person name="Zhu A."/>
            <person name="Guo F."/>
            <person name="Chen W."/>
            <person name="Ni D."/>
            <person name="Usadel B."/>
            <person name="Fernie A.R."/>
            <person name="Wen W."/>
        </authorList>
    </citation>
    <scope>NUCLEOTIDE SEQUENCE [LARGE SCALE GENOMIC DNA]</scope>
    <source>
        <strain evidence="7">cv. G240</strain>
    </source>
</reference>
<evidence type="ECO:0000313" key="7">
    <source>
        <dbReference type="Proteomes" id="UP000593564"/>
    </source>
</evidence>
<accession>A0A7J7GDD3</accession>
<dbReference type="GO" id="GO:0005739">
    <property type="term" value="C:mitochondrion"/>
    <property type="evidence" value="ECO:0007669"/>
    <property type="project" value="TreeGrafter"/>
</dbReference>
<reference evidence="6 7" key="2">
    <citation type="submission" date="2020-07" db="EMBL/GenBank/DDBJ databases">
        <title>Genome assembly of wild tea tree DASZ reveals pedigree and selection history of tea varieties.</title>
        <authorList>
            <person name="Zhang W."/>
        </authorList>
    </citation>
    <scope>NUCLEOTIDE SEQUENCE [LARGE SCALE GENOMIC DNA]</scope>
    <source>
        <strain evidence="7">cv. G240</strain>
        <tissue evidence="6">Leaf</tissue>
    </source>
</reference>
<dbReference type="GO" id="GO:0015940">
    <property type="term" value="P:pantothenate biosynthetic process"/>
    <property type="evidence" value="ECO:0007669"/>
    <property type="project" value="UniProtKB-UniPathway"/>
</dbReference>
<evidence type="ECO:0000256" key="4">
    <source>
        <dbReference type="ARBA" id="ARBA00022679"/>
    </source>
</evidence>
<comment type="similarity">
    <text evidence="2">Belongs to the PanB family.</text>
</comment>
<dbReference type="GO" id="GO:0003864">
    <property type="term" value="F:3-methyl-2-oxobutanoate hydroxymethyltransferase activity"/>
    <property type="evidence" value="ECO:0007669"/>
    <property type="project" value="UniProtKB-EC"/>
</dbReference>
<dbReference type="InterPro" id="IPR040442">
    <property type="entry name" value="Pyrv_kinase-like_dom_sf"/>
</dbReference>
<dbReference type="PANTHER" id="PTHR20881">
    <property type="entry name" value="3-METHYL-2-OXOBUTANOATE HYDROXYMETHYLTRANSFERASE"/>
    <property type="match status" value="1"/>
</dbReference>
<comment type="catalytic activity">
    <reaction evidence="5">
        <text>(6R)-5,10-methylene-5,6,7,8-tetrahydrofolate + 3-methyl-2-oxobutanoate + H2O = 2-dehydropantoate + (6S)-5,6,7,8-tetrahydrofolate</text>
        <dbReference type="Rhea" id="RHEA:11824"/>
        <dbReference type="ChEBI" id="CHEBI:11561"/>
        <dbReference type="ChEBI" id="CHEBI:11851"/>
        <dbReference type="ChEBI" id="CHEBI:15377"/>
        <dbReference type="ChEBI" id="CHEBI:15636"/>
        <dbReference type="ChEBI" id="CHEBI:57453"/>
        <dbReference type="EC" id="2.1.2.11"/>
    </reaction>
</comment>
<sequence>MTVKRLVLEALELPRAINPEVGPLVSLPAVGSRVVYFSQGHSEQANVEIDEVYAQMTLQPLSPVVEFALALQEARCFSVVLKCALALVAAATITSALRIPTTGIGAGTFCSGQVN</sequence>
<evidence type="ECO:0000313" key="6">
    <source>
        <dbReference type="EMBL" id="KAF5938779.1"/>
    </source>
</evidence>
<evidence type="ECO:0000256" key="1">
    <source>
        <dbReference type="ARBA" id="ARBA00005033"/>
    </source>
</evidence>
<dbReference type="InterPro" id="IPR003700">
    <property type="entry name" value="Pantoate_hydroxy_MeTrfase"/>
</dbReference>
<name>A0A7J7GDD3_CAMSI</name>
<evidence type="ECO:0000256" key="5">
    <source>
        <dbReference type="ARBA" id="ARBA00049172"/>
    </source>
</evidence>
<dbReference type="InterPro" id="IPR015813">
    <property type="entry name" value="Pyrv/PenolPyrv_kinase-like_dom"/>
</dbReference>
<dbReference type="UniPathway" id="UPA00028">
    <property type="reaction ID" value="UER00003"/>
</dbReference>
<dbReference type="SUPFAM" id="SSF51621">
    <property type="entry name" value="Phosphoenolpyruvate/pyruvate domain"/>
    <property type="match status" value="1"/>
</dbReference>
<dbReference type="GO" id="GO:0000287">
    <property type="term" value="F:magnesium ion binding"/>
    <property type="evidence" value="ECO:0007669"/>
    <property type="project" value="TreeGrafter"/>
</dbReference>
<dbReference type="Gene3D" id="3.20.20.60">
    <property type="entry name" value="Phosphoenolpyruvate-binding domains"/>
    <property type="match status" value="1"/>
</dbReference>
<dbReference type="EMBL" id="JACBKZ010000011">
    <property type="protein sequence ID" value="KAF5938779.1"/>
    <property type="molecule type" value="Genomic_DNA"/>
</dbReference>
<gene>
    <name evidence="6" type="ORF">HYC85_023038</name>
</gene>
<dbReference type="PANTHER" id="PTHR20881:SF0">
    <property type="entry name" value="3-METHYL-2-OXOBUTANOATE HYDROXYMETHYLTRANSFERASE"/>
    <property type="match status" value="1"/>
</dbReference>
<protein>
    <recommendedName>
        <fullName evidence="3">3-methyl-2-oxobutanoate hydroxymethyltransferase</fullName>
        <ecNumber evidence="3">2.1.2.11</ecNumber>
    </recommendedName>
</protein>
<proteinExistence type="inferred from homology"/>
<evidence type="ECO:0000256" key="2">
    <source>
        <dbReference type="ARBA" id="ARBA00008676"/>
    </source>
</evidence>
<dbReference type="Proteomes" id="UP000593564">
    <property type="component" value="Unassembled WGS sequence"/>
</dbReference>
<dbReference type="EC" id="2.1.2.11" evidence="3"/>
<comment type="pathway">
    <text evidence="1">Cofactor biosynthesis; (R)-pantothenate biosynthesis; (R)-pantoate from 3-methyl-2-oxobutanoate: step 1/2.</text>
</comment>
<dbReference type="AlphaFoldDB" id="A0A7J7GDD3"/>
<keyword evidence="4" id="KW-0808">Transferase</keyword>
<evidence type="ECO:0000256" key="3">
    <source>
        <dbReference type="ARBA" id="ARBA00012618"/>
    </source>
</evidence>